<dbReference type="PANTHER" id="PTHR13832:SF803">
    <property type="entry name" value="PROTEIN PHOSPHATASE 1G"/>
    <property type="match status" value="1"/>
</dbReference>
<dbReference type="PANTHER" id="PTHR13832">
    <property type="entry name" value="PROTEIN PHOSPHATASE 2C"/>
    <property type="match status" value="1"/>
</dbReference>
<keyword evidence="6" id="KW-0479">Metal-binding</keyword>
<dbReference type="InterPro" id="IPR036457">
    <property type="entry name" value="PPM-type-like_dom_sf"/>
</dbReference>
<comment type="catalytic activity">
    <reaction evidence="12">
        <text>O-phospho-L-seryl-[protein] + H2O = L-seryl-[protein] + phosphate</text>
        <dbReference type="Rhea" id="RHEA:20629"/>
        <dbReference type="Rhea" id="RHEA-COMP:9863"/>
        <dbReference type="Rhea" id="RHEA-COMP:11604"/>
        <dbReference type="ChEBI" id="CHEBI:15377"/>
        <dbReference type="ChEBI" id="CHEBI:29999"/>
        <dbReference type="ChEBI" id="CHEBI:43474"/>
        <dbReference type="ChEBI" id="CHEBI:83421"/>
        <dbReference type="EC" id="3.1.3.16"/>
    </reaction>
</comment>
<dbReference type="EC" id="3.1.3.16" evidence="5"/>
<evidence type="ECO:0000256" key="5">
    <source>
        <dbReference type="ARBA" id="ARBA00013081"/>
    </source>
</evidence>
<dbReference type="CDD" id="cd00143">
    <property type="entry name" value="PP2Cc"/>
    <property type="match status" value="1"/>
</dbReference>
<protein>
    <recommendedName>
        <fullName evidence="5">protein-serine/threonine phosphatase</fullName>
        <ecNumber evidence="5">3.1.3.16</ecNumber>
    </recommendedName>
</protein>
<keyword evidence="9 14" id="KW-0904">Protein phosphatase</keyword>
<evidence type="ECO:0000256" key="13">
    <source>
        <dbReference type="ARBA" id="ARBA00048336"/>
    </source>
</evidence>
<comment type="cofactor">
    <cofactor evidence="1">
        <name>Mn(2+)</name>
        <dbReference type="ChEBI" id="CHEBI:29035"/>
    </cofactor>
</comment>
<feature type="domain" description="PPM-type phosphatase" evidence="15">
    <location>
        <begin position="24"/>
        <end position="282"/>
    </location>
</feature>
<dbReference type="eggNOG" id="KOG0698">
    <property type="taxonomic scope" value="Eukaryota"/>
</dbReference>
<evidence type="ECO:0000313" key="17">
    <source>
        <dbReference type="Proteomes" id="UP000008983"/>
    </source>
</evidence>
<keyword evidence="8" id="KW-0460">Magnesium</keyword>
<organism evidence="16 17">
    <name type="scientific">Ichthyophthirius multifiliis</name>
    <name type="common">White spot disease agent</name>
    <name type="synonym">Ich</name>
    <dbReference type="NCBI Taxonomy" id="5932"/>
    <lineage>
        <taxon>Eukaryota</taxon>
        <taxon>Sar</taxon>
        <taxon>Alveolata</taxon>
        <taxon>Ciliophora</taxon>
        <taxon>Intramacronucleata</taxon>
        <taxon>Oligohymenophorea</taxon>
        <taxon>Hymenostomatida</taxon>
        <taxon>Ophryoglenina</taxon>
        <taxon>Ichthyophthirius</taxon>
    </lineage>
</organism>
<evidence type="ECO:0000259" key="15">
    <source>
        <dbReference type="PROSITE" id="PS51746"/>
    </source>
</evidence>
<evidence type="ECO:0000256" key="11">
    <source>
        <dbReference type="ARBA" id="ARBA00023211"/>
    </source>
</evidence>
<dbReference type="PROSITE" id="PS01032">
    <property type="entry name" value="PPM_1"/>
    <property type="match status" value="1"/>
</dbReference>
<reference evidence="16 17" key="1">
    <citation type="submission" date="2011-07" db="EMBL/GenBank/DDBJ databases">
        <authorList>
            <person name="Coyne R."/>
            <person name="Brami D."/>
            <person name="Johnson J."/>
            <person name="Hostetler J."/>
            <person name="Hannick L."/>
            <person name="Clark T."/>
            <person name="Cassidy-Hanley D."/>
            <person name="Inman J."/>
        </authorList>
    </citation>
    <scope>NUCLEOTIDE SEQUENCE [LARGE SCALE GENOMIC DNA]</scope>
    <source>
        <strain evidence="16 17">G5</strain>
    </source>
</reference>
<evidence type="ECO:0000256" key="4">
    <source>
        <dbReference type="ARBA" id="ARBA00006702"/>
    </source>
</evidence>
<dbReference type="Gene3D" id="3.60.40.10">
    <property type="entry name" value="PPM-type phosphatase domain"/>
    <property type="match status" value="1"/>
</dbReference>
<dbReference type="GO" id="GO:0004722">
    <property type="term" value="F:protein serine/threonine phosphatase activity"/>
    <property type="evidence" value="ECO:0007669"/>
    <property type="project" value="UniProtKB-EC"/>
</dbReference>
<sequence length="283" mass="31843">MGPYMSQPKTDKKIIADQQNGYLKFAMVDMQGWRNTMEDGHISDINVDEETSIFGIFDGHGGHEVAKFGKAELIKLKNNKINDQNNHNNDYDEDSVVYAGCTANVALIHKKQLYVANSGDSRTVIYNKGNPIEMSIDHKPDNPDEKQRITKAGGFVSDGRVNGNLNLSRAFGDFEYKKGQNGCRPHDYIITAFPEVKTKQLTNDDKFMLMGCDGIWECMNNQDLGKFCQSRIEKNMSLKDILVDLLDTILAKDTASNFFFFKLILILDGVGCDNMTAILVQFK</sequence>
<name>G0QNP7_ICHMU</name>
<keyword evidence="11" id="KW-0464">Manganese</keyword>
<dbReference type="GO" id="GO:0016020">
    <property type="term" value="C:membrane"/>
    <property type="evidence" value="ECO:0007669"/>
    <property type="project" value="UniProtKB-SubCell"/>
</dbReference>
<evidence type="ECO:0000256" key="9">
    <source>
        <dbReference type="ARBA" id="ARBA00022912"/>
    </source>
</evidence>
<dbReference type="InterPro" id="IPR015655">
    <property type="entry name" value="PP2C"/>
</dbReference>
<dbReference type="OrthoDB" id="10264738at2759"/>
<evidence type="ECO:0000256" key="8">
    <source>
        <dbReference type="ARBA" id="ARBA00022842"/>
    </source>
</evidence>
<comment type="subcellular location">
    <subcellularLocation>
        <location evidence="3">Membrane</location>
        <topology evidence="3">Peripheral membrane protein</topology>
    </subcellularLocation>
</comment>
<keyword evidence="17" id="KW-1185">Reference proteome</keyword>
<dbReference type="Proteomes" id="UP000008983">
    <property type="component" value="Unassembled WGS sequence"/>
</dbReference>
<keyword evidence="7 14" id="KW-0378">Hydrolase</keyword>
<dbReference type="SMART" id="SM00332">
    <property type="entry name" value="PP2Cc"/>
    <property type="match status" value="1"/>
</dbReference>
<dbReference type="EMBL" id="GL983505">
    <property type="protein sequence ID" value="EGR33166.1"/>
    <property type="molecule type" value="Genomic_DNA"/>
</dbReference>
<evidence type="ECO:0000256" key="3">
    <source>
        <dbReference type="ARBA" id="ARBA00004170"/>
    </source>
</evidence>
<dbReference type="OMA" id="TKRPEYR"/>
<evidence type="ECO:0000256" key="2">
    <source>
        <dbReference type="ARBA" id="ARBA00001946"/>
    </source>
</evidence>
<evidence type="ECO:0000256" key="14">
    <source>
        <dbReference type="RuleBase" id="RU003465"/>
    </source>
</evidence>
<dbReference type="InParanoid" id="G0QNP7"/>
<dbReference type="PROSITE" id="PS51746">
    <property type="entry name" value="PPM_2"/>
    <property type="match status" value="1"/>
</dbReference>
<evidence type="ECO:0000256" key="7">
    <source>
        <dbReference type="ARBA" id="ARBA00022801"/>
    </source>
</evidence>
<accession>G0QNP7</accession>
<dbReference type="STRING" id="857967.G0QNP7"/>
<evidence type="ECO:0000256" key="12">
    <source>
        <dbReference type="ARBA" id="ARBA00047761"/>
    </source>
</evidence>
<dbReference type="InterPro" id="IPR001932">
    <property type="entry name" value="PPM-type_phosphatase-like_dom"/>
</dbReference>
<evidence type="ECO:0000313" key="16">
    <source>
        <dbReference type="EMBL" id="EGR33166.1"/>
    </source>
</evidence>
<comment type="similarity">
    <text evidence="4 14">Belongs to the PP2C family.</text>
</comment>
<evidence type="ECO:0000256" key="10">
    <source>
        <dbReference type="ARBA" id="ARBA00023136"/>
    </source>
</evidence>
<comment type="catalytic activity">
    <reaction evidence="13">
        <text>O-phospho-L-threonyl-[protein] + H2O = L-threonyl-[protein] + phosphate</text>
        <dbReference type="Rhea" id="RHEA:47004"/>
        <dbReference type="Rhea" id="RHEA-COMP:11060"/>
        <dbReference type="Rhea" id="RHEA-COMP:11605"/>
        <dbReference type="ChEBI" id="CHEBI:15377"/>
        <dbReference type="ChEBI" id="CHEBI:30013"/>
        <dbReference type="ChEBI" id="CHEBI:43474"/>
        <dbReference type="ChEBI" id="CHEBI:61977"/>
        <dbReference type="EC" id="3.1.3.16"/>
    </reaction>
</comment>
<evidence type="ECO:0000256" key="1">
    <source>
        <dbReference type="ARBA" id="ARBA00001936"/>
    </source>
</evidence>
<dbReference type="SUPFAM" id="SSF81606">
    <property type="entry name" value="PP2C-like"/>
    <property type="match status" value="1"/>
</dbReference>
<comment type="cofactor">
    <cofactor evidence="2">
        <name>Mg(2+)</name>
        <dbReference type="ChEBI" id="CHEBI:18420"/>
    </cofactor>
</comment>
<dbReference type="InterPro" id="IPR000222">
    <property type="entry name" value="PP2C_BS"/>
</dbReference>
<keyword evidence="10" id="KW-0472">Membrane</keyword>
<proteinExistence type="inferred from homology"/>
<dbReference type="GeneID" id="14909341"/>
<dbReference type="AlphaFoldDB" id="G0QNP7"/>
<evidence type="ECO:0000256" key="6">
    <source>
        <dbReference type="ARBA" id="ARBA00022723"/>
    </source>
</evidence>
<dbReference type="RefSeq" id="XP_004037152.1">
    <property type="nucleotide sequence ID" value="XM_004037104.1"/>
</dbReference>
<dbReference type="Pfam" id="PF00481">
    <property type="entry name" value="PP2C"/>
    <property type="match status" value="1"/>
</dbReference>
<gene>
    <name evidence="16" type="ORF">IMG5_060590</name>
</gene>
<dbReference type="GO" id="GO:0046872">
    <property type="term" value="F:metal ion binding"/>
    <property type="evidence" value="ECO:0007669"/>
    <property type="project" value="UniProtKB-KW"/>
</dbReference>